<dbReference type="Pfam" id="PF13401">
    <property type="entry name" value="AAA_22"/>
    <property type="match status" value="1"/>
</dbReference>
<dbReference type="InterPro" id="IPR027417">
    <property type="entry name" value="P-loop_NTPase"/>
</dbReference>
<evidence type="ECO:0000313" key="2">
    <source>
        <dbReference type="EMBL" id="BBW96018.1"/>
    </source>
</evidence>
<dbReference type="PANTHER" id="PTHR35894">
    <property type="entry name" value="GENERAL SECRETION PATHWAY PROTEIN A-RELATED"/>
    <property type="match status" value="1"/>
</dbReference>
<dbReference type="SUPFAM" id="SSF52540">
    <property type="entry name" value="P-loop containing nucleoside triphosphate hydrolases"/>
    <property type="match status" value="1"/>
</dbReference>
<dbReference type="InterPro" id="IPR003593">
    <property type="entry name" value="AAA+_ATPase"/>
</dbReference>
<dbReference type="PANTHER" id="PTHR35894:SF1">
    <property type="entry name" value="PHOSPHORIBULOKINASE _ URIDINE KINASE FAMILY"/>
    <property type="match status" value="1"/>
</dbReference>
<proteinExistence type="predicted"/>
<keyword evidence="3" id="KW-1185">Reference proteome</keyword>
<feature type="domain" description="AAA+ ATPase" evidence="1">
    <location>
        <begin position="48"/>
        <end position="196"/>
    </location>
</feature>
<accession>A0A679FIP0</accession>
<gene>
    <name evidence="2" type="ORF">GsuE55_08510</name>
</gene>
<evidence type="ECO:0000313" key="3">
    <source>
        <dbReference type="Proteomes" id="UP000501421"/>
    </source>
</evidence>
<dbReference type="SMART" id="SM00382">
    <property type="entry name" value="AAA"/>
    <property type="match status" value="1"/>
</dbReference>
<dbReference type="AlphaFoldDB" id="A0A679FIP0"/>
<dbReference type="EMBL" id="AP022557">
    <property type="protein sequence ID" value="BBW96018.1"/>
    <property type="molecule type" value="Genomic_DNA"/>
</dbReference>
<protein>
    <recommendedName>
        <fullName evidence="1">AAA+ ATPase domain-containing protein</fullName>
    </recommendedName>
</protein>
<evidence type="ECO:0000259" key="1">
    <source>
        <dbReference type="SMART" id="SM00382"/>
    </source>
</evidence>
<dbReference type="RefSeq" id="WP_172418545.1">
    <property type="nucleotide sequence ID" value="NZ_AP022557.1"/>
</dbReference>
<dbReference type="InterPro" id="IPR052026">
    <property type="entry name" value="ExeA_AAA_ATPase_DNA-bind"/>
</dbReference>
<dbReference type="CDD" id="cd00009">
    <property type="entry name" value="AAA"/>
    <property type="match status" value="1"/>
</dbReference>
<dbReference type="Gene3D" id="3.40.50.300">
    <property type="entry name" value="P-loop containing nucleotide triphosphate hydrolases"/>
    <property type="match status" value="1"/>
</dbReference>
<dbReference type="Proteomes" id="UP000501421">
    <property type="component" value="Chromosome"/>
</dbReference>
<organism evidence="2 3">
    <name type="scientific">Geobacillus subterraneus</name>
    <dbReference type="NCBI Taxonomy" id="129338"/>
    <lineage>
        <taxon>Bacteria</taxon>
        <taxon>Bacillati</taxon>
        <taxon>Bacillota</taxon>
        <taxon>Bacilli</taxon>
        <taxon>Bacillales</taxon>
        <taxon>Anoxybacillaceae</taxon>
        <taxon>Geobacillus</taxon>
    </lineage>
</organism>
<name>A0A679FIP0_9BACL</name>
<dbReference type="GO" id="GO:0016887">
    <property type="term" value="F:ATP hydrolysis activity"/>
    <property type="evidence" value="ECO:0007669"/>
    <property type="project" value="InterPro"/>
</dbReference>
<sequence length="273" mass="31223">MYFFLHFSAFFACKKQREPFAKETAPSEAYQGAAFQEALRALEYVKRTRGIGLLTGEPGAGKTFALRAWKESLSPSLYHVVYFPLSTGGVMDVYRGLALGLGEEPKYRKVDLFRQIQQAIERLYHERRITPVLILDEMHFAKDAFLQDIAILFNFEMDSTNPFVLMLAGLPHLQGKLRLNQHRPLDQRIIMRCRMGPLEKEEVAGYIEHRMKQAGAKHPIFTPSALEAIALQSRGWPRVINTLATTCLLYGHQLKKDVIDEEVVRMATEEMGY</sequence>
<dbReference type="InterPro" id="IPR049945">
    <property type="entry name" value="AAA_22"/>
</dbReference>
<reference evidence="3" key="1">
    <citation type="journal article" date="2020" name="Microbiol. Resour. Announc.">
        <title>Complete Genome Sequence of Geobacillus sp. Strain E55-1, Isolated from Mine Geyser in Japan.</title>
        <authorList>
            <person name="Miyazaki K."/>
            <person name="Hase E."/>
            <person name="Tokito N."/>
        </authorList>
    </citation>
    <scope>NUCLEOTIDE SEQUENCE [LARGE SCALE GENOMIC DNA]</scope>
    <source>
        <strain evidence="3">E55-1</strain>
    </source>
</reference>